<proteinExistence type="predicted"/>
<reference evidence="2 3" key="1">
    <citation type="submission" date="2022-04" db="EMBL/GenBank/DDBJ databases">
        <title>Streptomyces sp. nov. LCR6-01 isolated from Lichen of Dirinaria sp.</title>
        <authorList>
            <person name="Kanchanasin P."/>
            <person name="Tanasupawat S."/>
            <person name="Phongsopitanun W."/>
        </authorList>
    </citation>
    <scope>NUCLEOTIDE SEQUENCE [LARGE SCALE GENOMIC DNA]</scope>
    <source>
        <strain evidence="2 3">LCR6-01</strain>
    </source>
</reference>
<name>A0ABT0IJX1_9ACTN</name>
<dbReference type="Proteomes" id="UP001522868">
    <property type="component" value="Unassembled WGS sequence"/>
</dbReference>
<comment type="caution">
    <text evidence="2">The sequence shown here is derived from an EMBL/GenBank/DDBJ whole genome shotgun (WGS) entry which is preliminary data.</text>
</comment>
<dbReference type="RefSeq" id="WP_248637459.1">
    <property type="nucleotide sequence ID" value="NZ_JALPTH010000047.1"/>
</dbReference>
<protein>
    <submittedName>
        <fullName evidence="2">Uncharacterized protein</fullName>
    </submittedName>
</protein>
<evidence type="ECO:0000313" key="2">
    <source>
        <dbReference type="EMBL" id="MCK8681635.1"/>
    </source>
</evidence>
<feature type="region of interest" description="Disordered" evidence="1">
    <location>
        <begin position="236"/>
        <end position="255"/>
    </location>
</feature>
<keyword evidence="3" id="KW-1185">Reference proteome</keyword>
<organism evidence="2 3">
    <name type="scientific">Streptomyces lichenis</name>
    <dbReference type="NCBI Taxonomy" id="2306967"/>
    <lineage>
        <taxon>Bacteria</taxon>
        <taxon>Bacillati</taxon>
        <taxon>Actinomycetota</taxon>
        <taxon>Actinomycetes</taxon>
        <taxon>Kitasatosporales</taxon>
        <taxon>Streptomycetaceae</taxon>
        <taxon>Streptomyces</taxon>
    </lineage>
</organism>
<evidence type="ECO:0000256" key="1">
    <source>
        <dbReference type="SAM" id="MobiDB-lite"/>
    </source>
</evidence>
<evidence type="ECO:0000313" key="3">
    <source>
        <dbReference type="Proteomes" id="UP001522868"/>
    </source>
</evidence>
<accession>A0ABT0IJX1</accession>
<dbReference type="EMBL" id="JALPTH010000047">
    <property type="protein sequence ID" value="MCK8681635.1"/>
    <property type="molecule type" value="Genomic_DNA"/>
</dbReference>
<gene>
    <name evidence="2" type="ORF">M1O15_30400</name>
</gene>
<sequence length="255" mass="28497">MNHADFDACDLQRLRHAVNYAHHASITSLDVLLPPWIPGDLKRAIRSECAVSHCGTLLFPPTEEAALAHFRRNGWKVSAPIPSVLVKRRLTERYGLPGDTTVLVTRVRPATGPEVEVFLFPKSCPRYTEDIAEEERIHGFENHVGLFMGRARGDSLRYLADRLEVDGELVYEGSAHNPHENTTMVYFAPGARVAAARRRFPRWEVQCPGDLTAVVKDRPVRAVALAEAYEALRVNSRRPEPPRVGSRPRLAAPLG</sequence>